<gene>
    <name evidence="2" type="ORF">ARMOST_07014</name>
</gene>
<feature type="compositionally biased region" description="Polar residues" evidence="1">
    <location>
        <begin position="154"/>
        <end position="163"/>
    </location>
</feature>
<feature type="region of interest" description="Disordered" evidence="1">
    <location>
        <begin position="119"/>
        <end position="163"/>
    </location>
</feature>
<feature type="compositionally biased region" description="Polar residues" evidence="1">
    <location>
        <begin position="136"/>
        <end position="146"/>
    </location>
</feature>
<evidence type="ECO:0000256" key="1">
    <source>
        <dbReference type="SAM" id="MobiDB-lite"/>
    </source>
</evidence>
<dbReference type="AlphaFoldDB" id="A0A284R4L5"/>
<feature type="compositionally biased region" description="Polar residues" evidence="1">
    <location>
        <begin position="120"/>
        <end position="129"/>
    </location>
</feature>
<reference evidence="3" key="1">
    <citation type="journal article" date="2017" name="Nat. Ecol. Evol.">
        <title>Genome expansion and lineage-specific genetic innovations in the forest pathogenic fungi Armillaria.</title>
        <authorList>
            <person name="Sipos G."/>
            <person name="Prasanna A.N."/>
            <person name="Walter M.C."/>
            <person name="O'Connor E."/>
            <person name="Balint B."/>
            <person name="Krizsan K."/>
            <person name="Kiss B."/>
            <person name="Hess J."/>
            <person name="Varga T."/>
            <person name="Slot J."/>
            <person name="Riley R."/>
            <person name="Boka B."/>
            <person name="Rigling D."/>
            <person name="Barry K."/>
            <person name="Lee J."/>
            <person name="Mihaltcheva S."/>
            <person name="LaButti K."/>
            <person name="Lipzen A."/>
            <person name="Waldron R."/>
            <person name="Moloney N.M."/>
            <person name="Sperisen C."/>
            <person name="Kredics L."/>
            <person name="Vagvoelgyi C."/>
            <person name="Patrignani A."/>
            <person name="Fitzpatrick D."/>
            <person name="Nagy I."/>
            <person name="Doyle S."/>
            <person name="Anderson J.B."/>
            <person name="Grigoriev I.V."/>
            <person name="Gueldener U."/>
            <person name="Muensterkoetter M."/>
            <person name="Nagy L.G."/>
        </authorList>
    </citation>
    <scope>NUCLEOTIDE SEQUENCE [LARGE SCALE GENOMIC DNA]</scope>
    <source>
        <strain evidence="3">C18/9</strain>
    </source>
</reference>
<dbReference type="EMBL" id="FUEG01000004">
    <property type="protein sequence ID" value="SJL03657.1"/>
    <property type="molecule type" value="Genomic_DNA"/>
</dbReference>
<keyword evidence="3" id="KW-1185">Reference proteome</keyword>
<evidence type="ECO:0000313" key="2">
    <source>
        <dbReference type="EMBL" id="SJL03657.1"/>
    </source>
</evidence>
<proteinExistence type="predicted"/>
<protein>
    <submittedName>
        <fullName evidence="2">Uncharacterized protein</fullName>
    </submittedName>
</protein>
<evidence type="ECO:0000313" key="3">
    <source>
        <dbReference type="Proteomes" id="UP000219338"/>
    </source>
</evidence>
<accession>A0A284R4L5</accession>
<organism evidence="2 3">
    <name type="scientific">Armillaria ostoyae</name>
    <name type="common">Armillaria root rot fungus</name>
    <dbReference type="NCBI Taxonomy" id="47428"/>
    <lineage>
        <taxon>Eukaryota</taxon>
        <taxon>Fungi</taxon>
        <taxon>Dikarya</taxon>
        <taxon>Basidiomycota</taxon>
        <taxon>Agaricomycotina</taxon>
        <taxon>Agaricomycetes</taxon>
        <taxon>Agaricomycetidae</taxon>
        <taxon>Agaricales</taxon>
        <taxon>Marasmiineae</taxon>
        <taxon>Physalacriaceae</taxon>
        <taxon>Armillaria</taxon>
    </lineage>
</organism>
<dbReference type="Proteomes" id="UP000219338">
    <property type="component" value="Unassembled WGS sequence"/>
</dbReference>
<name>A0A284R4L5_ARMOS</name>
<sequence length="163" mass="17596">MNASNNPFADNTLLNIPTLRDLFTDQAFSDVIKCENSETVRTPVVAGSCSTSEEPLEDDRVDTFFRSLGLTLHPFTENAEENPTLRLSPMEDITDVPDPCDAIINPSLLLPGINMDPDACSSTPTSTDVTAVDETYSPTEEGTVTPNPLEEDSSTPVTESDSP</sequence>